<organism evidence="3 4">
    <name type="scientific">Microlunatus ginsengisoli</name>
    <dbReference type="NCBI Taxonomy" id="363863"/>
    <lineage>
        <taxon>Bacteria</taxon>
        <taxon>Bacillati</taxon>
        <taxon>Actinomycetota</taxon>
        <taxon>Actinomycetes</taxon>
        <taxon>Propionibacteriales</taxon>
        <taxon>Propionibacteriaceae</taxon>
        <taxon>Microlunatus</taxon>
    </lineage>
</organism>
<dbReference type="Pfam" id="PF03334">
    <property type="entry name" value="PhaG_MnhG_YufB"/>
    <property type="match status" value="1"/>
</dbReference>
<keyword evidence="2" id="KW-0812">Transmembrane</keyword>
<dbReference type="RefSeq" id="WP_344802989.1">
    <property type="nucleotide sequence ID" value="NZ_BAABAB010000010.1"/>
</dbReference>
<keyword evidence="2" id="KW-1133">Transmembrane helix</keyword>
<reference evidence="4" key="1">
    <citation type="journal article" date="2019" name="Int. J. Syst. Evol. Microbiol.">
        <title>The Global Catalogue of Microorganisms (GCM) 10K type strain sequencing project: providing services to taxonomists for standard genome sequencing and annotation.</title>
        <authorList>
            <consortium name="The Broad Institute Genomics Platform"/>
            <consortium name="The Broad Institute Genome Sequencing Center for Infectious Disease"/>
            <person name="Wu L."/>
            <person name="Ma J."/>
        </authorList>
    </citation>
    <scope>NUCLEOTIDE SEQUENCE [LARGE SCALE GENOMIC DNA]</scope>
    <source>
        <strain evidence="4">JCM 16929</strain>
    </source>
</reference>
<comment type="caution">
    <text evidence="3">The sequence shown here is derived from an EMBL/GenBank/DDBJ whole genome shotgun (WGS) entry which is preliminary data.</text>
</comment>
<proteinExistence type="inferred from homology"/>
<protein>
    <submittedName>
        <fullName evidence="3">Monovalent cation/H(+) antiporter subunit G</fullName>
    </submittedName>
</protein>
<sequence length="136" mass="14513">MSWSLVADILGALFLLLGALLCFAAAVGLLRFPDVLSRMHAATKPQTLGLLLLVAGVALEVRQPKVLGLLFLVAVLQLLTAPVSAHMVGRTAYRTHQVDDDSLIADELADDLARAGFRRVDSDDVPDAVADPDREA</sequence>
<dbReference type="PANTHER" id="PTHR34703:SF1">
    <property type="entry name" value="ANTIPORTER SUBUNIT MNHG2-RELATED"/>
    <property type="match status" value="1"/>
</dbReference>
<comment type="similarity">
    <text evidence="1">Belongs to the CPA3 antiporters (TC 2.A.63) subunit G family.</text>
</comment>
<evidence type="ECO:0000256" key="1">
    <source>
        <dbReference type="ARBA" id="ARBA00008404"/>
    </source>
</evidence>
<keyword evidence="4" id="KW-1185">Reference proteome</keyword>
<name>A0ABP6ZRC9_9ACTN</name>
<dbReference type="InterPro" id="IPR005133">
    <property type="entry name" value="PhaG_MnhG_YufB"/>
</dbReference>
<dbReference type="EMBL" id="BAABAB010000010">
    <property type="protein sequence ID" value="GAA3614165.1"/>
    <property type="molecule type" value="Genomic_DNA"/>
</dbReference>
<evidence type="ECO:0000313" key="4">
    <source>
        <dbReference type="Proteomes" id="UP001501490"/>
    </source>
</evidence>
<keyword evidence="2" id="KW-0472">Membrane</keyword>
<dbReference type="PANTHER" id="PTHR34703">
    <property type="entry name" value="ANTIPORTER SUBUNIT MNHG2-RELATED"/>
    <property type="match status" value="1"/>
</dbReference>
<feature type="transmembrane region" description="Helical" evidence="2">
    <location>
        <begin position="6"/>
        <end position="30"/>
    </location>
</feature>
<accession>A0ABP6ZRC9</accession>
<evidence type="ECO:0000256" key="2">
    <source>
        <dbReference type="SAM" id="Phobius"/>
    </source>
</evidence>
<dbReference type="NCBIfam" id="TIGR01300">
    <property type="entry name" value="CPA3_mnhG_phaG"/>
    <property type="match status" value="1"/>
</dbReference>
<feature type="transmembrane region" description="Helical" evidence="2">
    <location>
        <begin position="67"/>
        <end position="88"/>
    </location>
</feature>
<evidence type="ECO:0000313" key="3">
    <source>
        <dbReference type="EMBL" id="GAA3614165.1"/>
    </source>
</evidence>
<dbReference type="Proteomes" id="UP001501490">
    <property type="component" value="Unassembled WGS sequence"/>
</dbReference>
<gene>
    <name evidence="3" type="primary">mnhG</name>
    <name evidence="3" type="ORF">GCM10022236_15090</name>
</gene>
<dbReference type="NCBIfam" id="NF009314">
    <property type="entry name" value="PRK12674.1-2"/>
    <property type="match status" value="1"/>
</dbReference>